<evidence type="ECO:0000256" key="3">
    <source>
        <dbReference type="ARBA" id="ARBA00022448"/>
    </source>
</evidence>
<dbReference type="Gene3D" id="1.10.287.770">
    <property type="entry name" value="YojJ-like"/>
    <property type="match status" value="1"/>
</dbReference>
<evidence type="ECO:0000256" key="12">
    <source>
        <dbReference type="RuleBase" id="RU000679"/>
    </source>
</evidence>
<comment type="subcellular location">
    <subcellularLocation>
        <location evidence="1">Membrane</location>
        <topology evidence="1">Multi-pass membrane protein</topology>
    </subcellularLocation>
</comment>
<evidence type="ECO:0008006" key="16">
    <source>
        <dbReference type="Google" id="ProtNLM"/>
    </source>
</evidence>
<keyword evidence="8 12" id="KW-0406">Ion transport</keyword>
<evidence type="ECO:0000256" key="1">
    <source>
        <dbReference type="ARBA" id="ARBA00004141"/>
    </source>
</evidence>
<proteinExistence type="inferred from homology"/>
<dbReference type="Pfam" id="PF00858">
    <property type="entry name" value="ASC"/>
    <property type="match status" value="1"/>
</dbReference>
<reference evidence="14" key="1">
    <citation type="submission" date="2021-11" db="EMBL/GenBank/DDBJ databases">
        <authorList>
            <person name="Schell T."/>
        </authorList>
    </citation>
    <scope>NUCLEOTIDE SEQUENCE</scope>
    <source>
        <strain evidence="14">M5</strain>
    </source>
</reference>
<dbReference type="AlphaFoldDB" id="A0A8J2WM44"/>
<dbReference type="Proteomes" id="UP000789390">
    <property type="component" value="Unassembled WGS sequence"/>
</dbReference>
<evidence type="ECO:0000256" key="2">
    <source>
        <dbReference type="ARBA" id="ARBA00007193"/>
    </source>
</evidence>
<gene>
    <name evidence="14" type="ORF">DGAL_LOCUS11455</name>
</gene>
<keyword evidence="10 12" id="KW-0739">Sodium transport</keyword>
<evidence type="ECO:0000256" key="10">
    <source>
        <dbReference type="ARBA" id="ARBA00023201"/>
    </source>
</evidence>
<name>A0A8J2WM44_9CRUS</name>
<keyword evidence="5 12" id="KW-0812">Transmembrane</keyword>
<evidence type="ECO:0000313" key="15">
    <source>
        <dbReference type="Proteomes" id="UP000789390"/>
    </source>
</evidence>
<evidence type="ECO:0000256" key="5">
    <source>
        <dbReference type="ARBA" id="ARBA00022692"/>
    </source>
</evidence>
<comment type="similarity">
    <text evidence="2 12">Belongs to the amiloride-sensitive sodium channel (TC 1.A.6) family.</text>
</comment>
<keyword evidence="6 13" id="KW-1133">Transmembrane helix</keyword>
<evidence type="ECO:0000256" key="13">
    <source>
        <dbReference type="SAM" id="Phobius"/>
    </source>
</evidence>
<dbReference type="GO" id="GO:0015280">
    <property type="term" value="F:ligand-gated sodium channel activity"/>
    <property type="evidence" value="ECO:0007669"/>
    <property type="project" value="TreeGrafter"/>
</dbReference>
<evidence type="ECO:0000256" key="6">
    <source>
        <dbReference type="ARBA" id="ARBA00022989"/>
    </source>
</evidence>
<dbReference type="OrthoDB" id="6381924at2759"/>
<keyword evidence="9 13" id="KW-0472">Membrane</keyword>
<sequence length="555" mass="62538">MSLLCQNCEAQIEQNSGNRPSFFSRTNTCSTSEEASFSDNGEGIDLVINVPNLEEVVDKDGGKDSKKDWTWGYRVSSLGKIEGSQYNNAPFEIWRKFVRTTTGHGFARMVDPNEHWHLRVFWMIVVVLLVAGLLTSVSIISYESLVVRGLQREFIVQYNNTMNLPDIHICDTSLFSLSALESMGFNKTMGSYLALTLSPMLASRSLRKNEKKRQQLQSIYRRLIENKTIHEVYEKATLKCENIILGCTHDVSSYNSVQCCHKIFGNRIYVTDLATMCVSTAKQQPLEEIFASQVYGLTVYLKTNTHDRFEFDSTIVNSNVASRRGLLYAVSDPITAVNPIISAAGHYMAPGKWAGVSISFTRTDNSELQTGILSPYSCVPSGATSHVHLVPNYDVYSERNCIFASARIVLERKFNCTIFRFRTTHHNQDTPCCDPDIMIGAYSVNLAQKIKKQSAGCPIDCVVNDYHLYSTPSQLYLGDQDEFLEGEKHGDHIVHSAIHFFYPSFSYTIIKNHPQRILKWLGDVGSNMSLYLGASFVTLLEFIVLILHCAKRFAT</sequence>
<feature type="transmembrane region" description="Helical" evidence="13">
    <location>
        <begin position="120"/>
        <end position="142"/>
    </location>
</feature>
<evidence type="ECO:0000256" key="4">
    <source>
        <dbReference type="ARBA" id="ARBA00022461"/>
    </source>
</evidence>
<evidence type="ECO:0000256" key="7">
    <source>
        <dbReference type="ARBA" id="ARBA00023053"/>
    </source>
</evidence>
<organism evidence="14 15">
    <name type="scientific">Daphnia galeata</name>
    <dbReference type="NCBI Taxonomy" id="27404"/>
    <lineage>
        <taxon>Eukaryota</taxon>
        <taxon>Metazoa</taxon>
        <taxon>Ecdysozoa</taxon>
        <taxon>Arthropoda</taxon>
        <taxon>Crustacea</taxon>
        <taxon>Branchiopoda</taxon>
        <taxon>Diplostraca</taxon>
        <taxon>Cladocera</taxon>
        <taxon>Anomopoda</taxon>
        <taxon>Daphniidae</taxon>
        <taxon>Daphnia</taxon>
    </lineage>
</organism>
<dbReference type="EMBL" id="CAKKLH010000281">
    <property type="protein sequence ID" value="CAH0108089.1"/>
    <property type="molecule type" value="Genomic_DNA"/>
</dbReference>
<evidence type="ECO:0000256" key="8">
    <source>
        <dbReference type="ARBA" id="ARBA00023065"/>
    </source>
</evidence>
<evidence type="ECO:0000313" key="14">
    <source>
        <dbReference type="EMBL" id="CAH0108089.1"/>
    </source>
</evidence>
<evidence type="ECO:0000256" key="11">
    <source>
        <dbReference type="ARBA" id="ARBA00023303"/>
    </source>
</evidence>
<keyword evidence="4 12" id="KW-0894">Sodium channel</keyword>
<protein>
    <recommendedName>
        <fullName evidence="16">Sodium channel protein Nach</fullName>
    </recommendedName>
</protein>
<comment type="caution">
    <text evidence="14">The sequence shown here is derived from an EMBL/GenBank/DDBJ whole genome shotgun (WGS) entry which is preliminary data.</text>
</comment>
<feature type="transmembrane region" description="Helical" evidence="13">
    <location>
        <begin position="530"/>
        <end position="550"/>
    </location>
</feature>
<keyword evidence="7" id="KW-0915">Sodium</keyword>
<accession>A0A8J2WM44</accession>
<keyword evidence="15" id="KW-1185">Reference proteome</keyword>
<dbReference type="GO" id="GO:0005886">
    <property type="term" value="C:plasma membrane"/>
    <property type="evidence" value="ECO:0007669"/>
    <property type="project" value="TreeGrafter"/>
</dbReference>
<evidence type="ECO:0000256" key="9">
    <source>
        <dbReference type="ARBA" id="ARBA00023136"/>
    </source>
</evidence>
<keyword evidence="3 12" id="KW-0813">Transport</keyword>
<keyword evidence="11 12" id="KW-0407">Ion channel</keyword>
<dbReference type="InterPro" id="IPR001873">
    <property type="entry name" value="ENaC"/>
</dbReference>
<dbReference type="PANTHER" id="PTHR11690:SF296">
    <property type="entry name" value="DEGENERIN-LIKE PROTEIN DEL-10"/>
    <property type="match status" value="1"/>
</dbReference>
<dbReference type="PANTHER" id="PTHR11690">
    <property type="entry name" value="AMILORIDE-SENSITIVE SODIUM CHANNEL-RELATED"/>
    <property type="match status" value="1"/>
</dbReference>